<dbReference type="AlphaFoldDB" id="A0A1X6MST3"/>
<proteinExistence type="predicted"/>
<evidence type="ECO:0000256" key="1">
    <source>
        <dbReference type="SAM" id="MobiDB-lite"/>
    </source>
</evidence>
<keyword evidence="2" id="KW-1133">Transmembrane helix</keyword>
<feature type="region of interest" description="Disordered" evidence="1">
    <location>
        <begin position="1"/>
        <end position="160"/>
    </location>
</feature>
<organism evidence="3 4">
    <name type="scientific">Postia placenta MAD-698-R-SB12</name>
    <dbReference type="NCBI Taxonomy" id="670580"/>
    <lineage>
        <taxon>Eukaryota</taxon>
        <taxon>Fungi</taxon>
        <taxon>Dikarya</taxon>
        <taxon>Basidiomycota</taxon>
        <taxon>Agaricomycotina</taxon>
        <taxon>Agaricomycetes</taxon>
        <taxon>Polyporales</taxon>
        <taxon>Adustoporiaceae</taxon>
        <taxon>Rhodonia</taxon>
    </lineage>
</organism>
<feature type="transmembrane region" description="Helical" evidence="2">
    <location>
        <begin position="279"/>
        <end position="298"/>
    </location>
</feature>
<dbReference type="GeneID" id="36327370"/>
<evidence type="ECO:0000313" key="4">
    <source>
        <dbReference type="Proteomes" id="UP000194127"/>
    </source>
</evidence>
<dbReference type="OrthoDB" id="3252109at2759"/>
<protein>
    <submittedName>
        <fullName evidence="3">Uncharacterized protein</fullName>
    </submittedName>
</protein>
<feature type="compositionally biased region" description="Pro residues" evidence="1">
    <location>
        <begin position="30"/>
        <end position="46"/>
    </location>
</feature>
<keyword evidence="2" id="KW-0812">Transmembrane</keyword>
<gene>
    <name evidence="3" type="ORF">POSPLADRAFT_1071043</name>
</gene>
<dbReference type="Proteomes" id="UP000194127">
    <property type="component" value="Unassembled WGS sequence"/>
</dbReference>
<evidence type="ECO:0000256" key="2">
    <source>
        <dbReference type="SAM" id="Phobius"/>
    </source>
</evidence>
<evidence type="ECO:0000313" key="3">
    <source>
        <dbReference type="EMBL" id="OSX59320.1"/>
    </source>
</evidence>
<feature type="compositionally biased region" description="Basic residues" evidence="1">
    <location>
        <begin position="1"/>
        <end position="11"/>
    </location>
</feature>
<sequence length="301" mass="32486">MLPSPPRRRPVCHACGTPMAGHKRPNGSPICPPAPPPPPPRLPPTPVSARRPQPLQRTVAVQEFEIPPDGVYRRRNPNWVDRRPVAQPIGGDDRHNSWDPTEPAESERGVGRDDDENPFIDGNGQEDNASSSSSRSSSTSSSSSSSSSASSSQSSRPRRTMSQALINSIPLASLFSSPSDDIPAISRVARRANLAMGLIRRPRQDAPPIKSEGGGRIHGANIGRQNSWWVVMGRDKGAVSHLMDVHERDERGQQDEELDSAPNVKVGAYPVDPRSISMTFIDVIIAGAIGGFIVLYGLSLL</sequence>
<accession>A0A1X6MST3</accession>
<keyword evidence="4" id="KW-1185">Reference proteome</keyword>
<name>A0A1X6MST3_9APHY</name>
<reference evidence="3 4" key="1">
    <citation type="submission" date="2017-04" db="EMBL/GenBank/DDBJ databases">
        <title>Genome Sequence of the Model Brown-Rot Fungus Postia placenta SB12.</title>
        <authorList>
            <consortium name="DOE Joint Genome Institute"/>
            <person name="Gaskell J."/>
            <person name="Kersten P."/>
            <person name="Larrondo L.F."/>
            <person name="Canessa P."/>
            <person name="Martinez D."/>
            <person name="Hibbett D."/>
            <person name="Schmoll M."/>
            <person name="Kubicek C.P."/>
            <person name="Martinez A.T."/>
            <person name="Yadav J."/>
            <person name="Master E."/>
            <person name="Magnuson J.K."/>
            <person name="James T."/>
            <person name="Yaver D."/>
            <person name="Berka R."/>
            <person name="Labutti K."/>
            <person name="Lipzen A."/>
            <person name="Aerts A."/>
            <person name="Barry K."/>
            <person name="Henrissat B."/>
            <person name="Blanchette R."/>
            <person name="Grigoriev I."/>
            <person name="Cullen D."/>
        </authorList>
    </citation>
    <scope>NUCLEOTIDE SEQUENCE [LARGE SCALE GENOMIC DNA]</scope>
    <source>
        <strain evidence="3 4">MAD-698-R-SB12</strain>
    </source>
</reference>
<dbReference type="RefSeq" id="XP_024336114.1">
    <property type="nucleotide sequence ID" value="XM_024482421.1"/>
</dbReference>
<dbReference type="EMBL" id="KZ110602">
    <property type="protein sequence ID" value="OSX59320.1"/>
    <property type="molecule type" value="Genomic_DNA"/>
</dbReference>
<keyword evidence="2" id="KW-0472">Membrane</keyword>
<feature type="compositionally biased region" description="Low complexity" evidence="1">
    <location>
        <begin position="130"/>
        <end position="155"/>
    </location>
</feature>